<dbReference type="EMBL" id="CP025197">
    <property type="protein sequence ID" value="AUG58591.1"/>
    <property type="molecule type" value="Genomic_DNA"/>
</dbReference>
<dbReference type="InterPro" id="IPR049458">
    <property type="entry name" value="EpsG-like"/>
</dbReference>
<feature type="transmembrane region" description="Helical" evidence="1">
    <location>
        <begin position="202"/>
        <end position="219"/>
    </location>
</feature>
<feature type="transmembrane region" description="Helical" evidence="1">
    <location>
        <begin position="239"/>
        <end position="256"/>
    </location>
</feature>
<dbReference type="Proteomes" id="UP000233534">
    <property type="component" value="Chromosome"/>
</dbReference>
<reference evidence="2 3" key="1">
    <citation type="submission" date="2017-12" db="EMBL/GenBank/DDBJ databases">
        <title>Complete genome sequence of Herbivorax saccincola GGR1, a novel Cellulosome-producing hydrolytic bacterium in a thermophilic biogas plant, established by Illumina and Nanopore MinION sequencing.</title>
        <authorList>
            <person name="Pechtl A."/>
            <person name="Ruckert C."/>
            <person name="Koeck D.E."/>
            <person name="Maus I."/>
            <person name="Winkler A."/>
            <person name="Kalinowski J."/>
            <person name="Puhler A."/>
            <person name="Schwarz W.W."/>
            <person name="Zverlov V.V."/>
            <person name="Schluter A."/>
            <person name="Liebl W."/>
        </authorList>
    </citation>
    <scope>NUCLEOTIDE SEQUENCE [LARGE SCALE GENOMIC DNA]</scope>
    <source>
        <strain evidence="3">SR1</strain>
    </source>
</reference>
<keyword evidence="1" id="KW-0472">Membrane</keyword>
<feature type="transmembrane region" description="Helical" evidence="1">
    <location>
        <begin position="34"/>
        <end position="50"/>
    </location>
</feature>
<feature type="transmembrane region" description="Helical" evidence="1">
    <location>
        <begin position="316"/>
        <end position="337"/>
    </location>
</feature>
<evidence type="ECO:0000313" key="2">
    <source>
        <dbReference type="EMBL" id="AUG58591.1"/>
    </source>
</evidence>
<feature type="transmembrane region" description="Helical" evidence="1">
    <location>
        <begin position="268"/>
        <end position="286"/>
    </location>
</feature>
<keyword evidence="3" id="KW-1185">Reference proteome</keyword>
<feature type="transmembrane region" description="Helical" evidence="1">
    <location>
        <begin position="6"/>
        <end position="22"/>
    </location>
</feature>
<gene>
    <name evidence="2" type="primary">epsG</name>
    <name evidence="2" type="ORF">HVS_13630</name>
</gene>
<feature type="transmembrane region" description="Helical" evidence="1">
    <location>
        <begin position="101"/>
        <end position="119"/>
    </location>
</feature>
<dbReference type="KEGG" id="hsc:HVS_13630"/>
<evidence type="ECO:0000313" key="3">
    <source>
        <dbReference type="Proteomes" id="UP000233534"/>
    </source>
</evidence>
<name>A0A2K9EPP3_9FIRM</name>
<dbReference type="Pfam" id="PF14897">
    <property type="entry name" value="EpsG"/>
    <property type="match status" value="1"/>
</dbReference>
<dbReference type="RefSeq" id="WP_101303145.1">
    <property type="nucleotide sequence ID" value="NZ_CP025197.1"/>
</dbReference>
<feature type="transmembrane region" description="Helical" evidence="1">
    <location>
        <begin position="131"/>
        <end position="157"/>
    </location>
</feature>
<proteinExistence type="predicted"/>
<feature type="transmembrane region" description="Helical" evidence="1">
    <location>
        <begin position="292"/>
        <end position="309"/>
    </location>
</feature>
<evidence type="ECO:0000256" key="1">
    <source>
        <dbReference type="SAM" id="Phobius"/>
    </source>
</evidence>
<feature type="transmembrane region" description="Helical" evidence="1">
    <location>
        <begin position="169"/>
        <end position="190"/>
    </location>
</feature>
<dbReference type="AlphaFoldDB" id="A0A2K9EPP3"/>
<keyword evidence="1 2" id="KW-0812">Transmembrane</keyword>
<keyword evidence="1" id="KW-1133">Transmembrane helix</keyword>
<organism evidence="2 3">
    <name type="scientific">Acetivibrio saccincola</name>
    <dbReference type="NCBI Taxonomy" id="1677857"/>
    <lineage>
        <taxon>Bacteria</taxon>
        <taxon>Bacillati</taxon>
        <taxon>Bacillota</taxon>
        <taxon>Clostridia</taxon>
        <taxon>Eubacteriales</taxon>
        <taxon>Oscillospiraceae</taxon>
        <taxon>Acetivibrio</taxon>
    </lineage>
</organism>
<accession>A0A2K9EPP3</accession>
<sequence length="351" mass="41141">MSIYIINMLMIGVYSLFYKLLSNRRRNNKTIKKLLISIVTLQLFIILALRKNTVGVDINGYIRQFHYISYSTFNDILLLRHEIGYKLLVKFISYITNNEQVFLAIIAGISIFPIGRFIYKYSKMPFISFALYISFNFYAFVFSGLRQAIAFSIVFISYDYIREQKLFKFLVTVILAALFHKSAIFFIPAYAISKIKLNKKSMSAFLLGSLLIFVFRRSIMELVTKYIFDSYNIVESRSFTWFLLSLFIYIICLLFNKGTIERNYRSNELYMLVATGISIMLFATVATNAMRMANYYYIFSILLVPEVIYSIKDSKLALLCAYLLIIGIVILSFWFLYNDGYGIVPYQFFWQ</sequence>
<protein>
    <submittedName>
        <fullName evidence="2">Transmembrane protein EpsG</fullName>
    </submittedName>
</protein>